<feature type="non-terminal residue" evidence="2">
    <location>
        <position position="106"/>
    </location>
</feature>
<reference evidence="2" key="1">
    <citation type="journal article" date="2021" name="J Fungi (Basel)">
        <title>Virulence traits and population genomics of the black yeast Aureobasidium melanogenum.</title>
        <authorList>
            <person name="Cernosa A."/>
            <person name="Sun X."/>
            <person name="Gostincar C."/>
            <person name="Fang C."/>
            <person name="Gunde-Cimerman N."/>
            <person name="Song Z."/>
        </authorList>
    </citation>
    <scope>NUCLEOTIDE SEQUENCE</scope>
    <source>
        <strain evidence="2">EXF-8016</strain>
    </source>
</reference>
<dbReference type="Proteomes" id="UP000767238">
    <property type="component" value="Unassembled WGS sequence"/>
</dbReference>
<feature type="region of interest" description="Disordered" evidence="1">
    <location>
        <begin position="1"/>
        <end position="20"/>
    </location>
</feature>
<comment type="caution">
    <text evidence="2">The sequence shown here is derived from an EMBL/GenBank/DDBJ whole genome shotgun (WGS) entry which is preliminary data.</text>
</comment>
<reference evidence="2" key="2">
    <citation type="submission" date="2021-08" db="EMBL/GenBank/DDBJ databases">
        <authorList>
            <person name="Gostincar C."/>
            <person name="Sun X."/>
            <person name="Song Z."/>
            <person name="Gunde-Cimerman N."/>
        </authorList>
    </citation>
    <scope>NUCLEOTIDE SEQUENCE</scope>
    <source>
        <strain evidence="2">EXF-8016</strain>
    </source>
</reference>
<evidence type="ECO:0000256" key="1">
    <source>
        <dbReference type="SAM" id="MobiDB-lite"/>
    </source>
</evidence>
<sequence length="106" mass="11308">MKKSRGLSTTRHPISRDPRCSADTESLFGVSMHSLSAAANHAAWGTPSISRHSDSDSAVPCCEPGRSCLPNGMCSSSDTDSNLMQASCTDKSWESAHCPEFCNCKP</sequence>
<dbReference type="EMBL" id="JAHFYH010000001">
    <property type="protein sequence ID" value="KAH0237889.1"/>
    <property type="molecule type" value="Genomic_DNA"/>
</dbReference>
<evidence type="ECO:0000313" key="3">
    <source>
        <dbReference type="Proteomes" id="UP000767238"/>
    </source>
</evidence>
<protein>
    <submittedName>
        <fullName evidence="2">Uncharacterized protein</fullName>
    </submittedName>
</protein>
<name>A0A9P8KBG6_AURME</name>
<proteinExistence type="predicted"/>
<gene>
    <name evidence="2" type="ORF">KCV03_g259</name>
</gene>
<evidence type="ECO:0000313" key="2">
    <source>
        <dbReference type="EMBL" id="KAH0237889.1"/>
    </source>
</evidence>
<accession>A0A9P8KBG6</accession>
<organism evidence="2 3">
    <name type="scientific">Aureobasidium melanogenum</name>
    <name type="common">Aureobasidium pullulans var. melanogenum</name>
    <dbReference type="NCBI Taxonomy" id="46634"/>
    <lineage>
        <taxon>Eukaryota</taxon>
        <taxon>Fungi</taxon>
        <taxon>Dikarya</taxon>
        <taxon>Ascomycota</taxon>
        <taxon>Pezizomycotina</taxon>
        <taxon>Dothideomycetes</taxon>
        <taxon>Dothideomycetidae</taxon>
        <taxon>Dothideales</taxon>
        <taxon>Saccotheciaceae</taxon>
        <taxon>Aureobasidium</taxon>
    </lineage>
</organism>
<dbReference type="AlphaFoldDB" id="A0A9P8KBG6"/>
<feature type="compositionally biased region" description="Polar residues" evidence="1">
    <location>
        <begin position="1"/>
        <end position="12"/>
    </location>
</feature>